<dbReference type="OrthoDB" id="1750238at2759"/>
<accession>A0A9Q0KUT4</accession>
<evidence type="ECO:0000256" key="1">
    <source>
        <dbReference type="SAM" id="MobiDB-lite"/>
    </source>
</evidence>
<reference evidence="2" key="1">
    <citation type="journal article" date="2023" name="Plant J.">
        <title>The genome of the king protea, Protea cynaroides.</title>
        <authorList>
            <person name="Chang J."/>
            <person name="Duong T.A."/>
            <person name="Schoeman C."/>
            <person name="Ma X."/>
            <person name="Roodt D."/>
            <person name="Barker N."/>
            <person name="Li Z."/>
            <person name="Van de Peer Y."/>
            <person name="Mizrachi E."/>
        </authorList>
    </citation>
    <scope>NUCLEOTIDE SEQUENCE</scope>
    <source>
        <tissue evidence="2">Young leaves</tissue>
    </source>
</reference>
<dbReference type="EMBL" id="JAMYWD010000003">
    <property type="protein sequence ID" value="KAJ4976671.1"/>
    <property type="molecule type" value="Genomic_DNA"/>
</dbReference>
<dbReference type="Proteomes" id="UP001141806">
    <property type="component" value="Unassembled WGS sequence"/>
</dbReference>
<evidence type="ECO:0000313" key="2">
    <source>
        <dbReference type="EMBL" id="KAJ4976671.1"/>
    </source>
</evidence>
<keyword evidence="3" id="KW-1185">Reference proteome</keyword>
<feature type="compositionally biased region" description="Basic and acidic residues" evidence="1">
    <location>
        <begin position="196"/>
        <end position="207"/>
    </location>
</feature>
<gene>
    <name evidence="2" type="ORF">NE237_001777</name>
</gene>
<feature type="region of interest" description="Disordered" evidence="1">
    <location>
        <begin position="155"/>
        <end position="207"/>
    </location>
</feature>
<dbReference type="PROSITE" id="PS00039">
    <property type="entry name" value="DEAD_ATP_HELICASE"/>
    <property type="match status" value="1"/>
</dbReference>
<dbReference type="AlphaFoldDB" id="A0A9Q0KUT4"/>
<sequence length="207" mass="22246">MVDIEGMESSGNSFDLYRNFLGSSSNLRRYGMHFSAANFIQAPLSALFEYYGILRTRTNHQETEGLINRGVNFGFPDHIQSRLDNLAEGNSSGKVLDEADRMLDMGFELEVHCLSSSSVFGREANSSDNGVTADQMAAPAATAIDLHGDAANYGGTEEGLSSASISDVNRNGSTNGEAGNVVGGNSRDSSYQRYDIQYDKGSKGNSI</sequence>
<evidence type="ECO:0000313" key="3">
    <source>
        <dbReference type="Proteomes" id="UP001141806"/>
    </source>
</evidence>
<name>A0A9Q0KUT4_9MAGN</name>
<organism evidence="2 3">
    <name type="scientific">Protea cynaroides</name>
    <dbReference type="NCBI Taxonomy" id="273540"/>
    <lineage>
        <taxon>Eukaryota</taxon>
        <taxon>Viridiplantae</taxon>
        <taxon>Streptophyta</taxon>
        <taxon>Embryophyta</taxon>
        <taxon>Tracheophyta</taxon>
        <taxon>Spermatophyta</taxon>
        <taxon>Magnoliopsida</taxon>
        <taxon>Proteales</taxon>
        <taxon>Proteaceae</taxon>
        <taxon>Protea</taxon>
    </lineage>
</organism>
<dbReference type="InterPro" id="IPR000629">
    <property type="entry name" value="RNA-helicase_DEAD-box_CS"/>
</dbReference>
<comment type="caution">
    <text evidence="2">The sequence shown here is derived from an EMBL/GenBank/DDBJ whole genome shotgun (WGS) entry which is preliminary data.</text>
</comment>
<feature type="compositionally biased region" description="Polar residues" evidence="1">
    <location>
        <begin position="159"/>
        <end position="177"/>
    </location>
</feature>
<proteinExistence type="predicted"/>
<protein>
    <submittedName>
        <fullName evidence="2">Uncharacterized protein</fullName>
    </submittedName>
</protein>